<dbReference type="Pfam" id="PF01471">
    <property type="entry name" value="PG_binding_1"/>
    <property type="match status" value="1"/>
</dbReference>
<gene>
    <name evidence="2" type="ORF">KQI88_07045</name>
</gene>
<proteinExistence type="predicted"/>
<comment type="caution">
    <text evidence="2">The sequence shown here is derived from an EMBL/GenBank/DDBJ whole genome shotgun (WGS) entry which is preliminary data.</text>
</comment>
<organism evidence="2 3">
    <name type="scientific">Alkaliphilus flagellatus</name>
    <dbReference type="NCBI Taxonomy" id="2841507"/>
    <lineage>
        <taxon>Bacteria</taxon>
        <taxon>Bacillati</taxon>
        <taxon>Bacillota</taxon>
        <taxon>Clostridia</taxon>
        <taxon>Peptostreptococcales</taxon>
        <taxon>Natronincolaceae</taxon>
        <taxon>Alkaliphilus</taxon>
    </lineage>
</organism>
<dbReference type="Proteomes" id="UP000779508">
    <property type="component" value="Unassembled WGS sequence"/>
</dbReference>
<reference evidence="2 3" key="1">
    <citation type="submission" date="2021-06" db="EMBL/GenBank/DDBJ databases">
        <authorList>
            <person name="Sun Q."/>
            <person name="Li D."/>
        </authorList>
    </citation>
    <scope>NUCLEOTIDE SEQUENCE [LARGE SCALE GENOMIC DNA]</scope>
    <source>
        <strain evidence="2 3">MSJ-5</strain>
    </source>
</reference>
<evidence type="ECO:0000313" key="3">
    <source>
        <dbReference type="Proteomes" id="UP000779508"/>
    </source>
</evidence>
<evidence type="ECO:0000259" key="1">
    <source>
        <dbReference type="Pfam" id="PF01471"/>
    </source>
</evidence>
<feature type="domain" description="Peptidoglycan binding-like" evidence="1">
    <location>
        <begin position="1"/>
        <end position="41"/>
    </location>
</feature>
<dbReference type="RefSeq" id="WP_216415679.1">
    <property type="nucleotide sequence ID" value="NZ_JAHLQK010000002.1"/>
</dbReference>
<sequence length="51" mass="6009">MQERLNALGYRDQYGRRLLEDGKFGKNTEAAVNIFKDENGLWNYGEYMVAY</sequence>
<dbReference type="InterPro" id="IPR002477">
    <property type="entry name" value="Peptidoglycan-bd-like"/>
</dbReference>
<protein>
    <submittedName>
        <fullName evidence="2">Peptidoglycan-binding protein</fullName>
    </submittedName>
</protein>
<accession>A0ABS6G3E9</accession>
<dbReference type="EMBL" id="JAHLQK010000002">
    <property type="protein sequence ID" value="MBU5676168.1"/>
    <property type="molecule type" value="Genomic_DNA"/>
</dbReference>
<evidence type="ECO:0000313" key="2">
    <source>
        <dbReference type="EMBL" id="MBU5676168.1"/>
    </source>
</evidence>
<keyword evidence="3" id="KW-1185">Reference proteome</keyword>
<name>A0ABS6G3E9_9FIRM</name>